<dbReference type="InterPro" id="IPR044552">
    <property type="entry name" value="GLIP1-5/GLL25"/>
</dbReference>
<dbReference type="GO" id="GO:0016298">
    <property type="term" value="F:lipase activity"/>
    <property type="evidence" value="ECO:0007669"/>
    <property type="project" value="TreeGrafter"/>
</dbReference>
<dbReference type="PANTHER" id="PTHR45966">
    <property type="entry name" value="GDSL-LIKE LIPASE/ACYLHYDROLASE"/>
    <property type="match status" value="1"/>
</dbReference>
<feature type="non-terminal residue" evidence="4">
    <location>
        <position position="161"/>
    </location>
</feature>
<keyword evidence="1 2" id="KW-0732">Signal</keyword>
<protein>
    <submittedName>
        <fullName evidence="4">GDSL esterase/lipase 5-like</fullName>
    </submittedName>
</protein>
<dbReference type="PANTHER" id="PTHR45966:SF1">
    <property type="entry name" value="GDSL ESTERASE_LIPASE 1-RELATED"/>
    <property type="match status" value="1"/>
</dbReference>
<feature type="signal peptide" evidence="2">
    <location>
        <begin position="1"/>
        <end position="25"/>
    </location>
</feature>
<evidence type="ECO:0000313" key="3">
    <source>
        <dbReference type="Proteomes" id="UP000515124"/>
    </source>
</evidence>
<dbReference type="Proteomes" id="UP000515124">
    <property type="component" value="Unplaced"/>
</dbReference>
<gene>
    <name evidence="4" type="primary">LOC110761696</name>
</gene>
<dbReference type="KEGG" id="pavi:110761696"/>
<evidence type="ECO:0000256" key="2">
    <source>
        <dbReference type="SAM" id="SignalP"/>
    </source>
</evidence>
<accession>A0A6P5T0B0</accession>
<dbReference type="RefSeq" id="XP_021819932.1">
    <property type="nucleotide sequence ID" value="XM_021964240.1"/>
</dbReference>
<evidence type="ECO:0000313" key="4">
    <source>
        <dbReference type="RefSeq" id="XP_021819932.1"/>
    </source>
</evidence>
<evidence type="ECO:0000256" key="1">
    <source>
        <dbReference type="ARBA" id="ARBA00022729"/>
    </source>
</evidence>
<proteinExistence type="predicted"/>
<feature type="chain" id="PRO_5028011319" evidence="2">
    <location>
        <begin position="26"/>
        <end position="161"/>
    </location>
</feature>
<organism evidence="3 4">
    <name type="scientific">Prunus avium</name>
    <name type="common">Cherry</name>
    <name type="synonym">Cerasus avium</name>
    <dbReference type="NCBI Taxonomy" id="42229"/>
    <lineage>
        <taxon>Eukaryota</taxon>
        <taxon>Viridiplantae</taxon>
        <taxon>Streptophyta</taxon>
        <taxon>Embryophyta</taxon>
        <taxon>Tracheophyta</taxon>
        <taxon>Spermatophyta</taxon>
        <taxon>Magnoliopsida</taxon>
        <taxon>eudicotyledons</taxon>
        <taxon>Gunneridae</taxon>
        <taxon>Pentapetalae</taxon>
        <taxon>rosids</taxon>
        <taxon>fabids</taxon>
        <taxon>Rosales</taxon>
        <taxon>Rosaceae</taxon>
        <taxon>Amygdaloideae</taxon>
        <taxon>Amygdaleae</taxon>
        <taxon>Prunus</taxon>
    </lineage>
</organism>
<keyword evidence="3" id="KW-1185">Reference proteome</keyword>
<sequence length="161" mass="18054">MASFRFQIYILALCAGLVIQSSCHGHSGLQKKHVALFIFGDSLYDPGNNNYINTTKDFQANWLPYGETFFRYPTGRFSDGRLIPDFIGKNHLAIFFPYGETFFSYPTGRFSDGRLIPDFIAEYAKLPYSPPFLQPGLNNYTYGVNFASAGAGSIAETHQGY</sequence>
<name>A0A6P5T0B0_PRUAV</name>
<dbReference type="Gene3D" id="3.40.50.1110">
    <property type="entry name" value="SGNH hydrolase"/>
    <property type="match status" value="1"/>
</dbReference>
<dbReference type="GeneID" id="110761696"/>
<reference evidence="4" key="1">
    <citation type="submission" date="2025-08" db="UniProtKB">
        <authorList>
            <consortium name="RefSeq"/>
        </authorList>
    </citation>
    <scope>IDENTIFICATION</scope>
</reference>
<dbReference type="InterPro" id="IPR036514">
    <property type="entry name" value="SGNH_hydro_sf"/>
</dbReference>
<dbReference type="AlphaFoldDB" id="A0A6P5T0B0"/>